<dbReference type="PROSITE" id="PS51257">
    <property type="entry name" value="PROKAR_LIPOPROTEIN"/>
    <property type="match status" value="1"/>
</dbReference>
<sequence length="226" mass="25363">MKQYVKKTVVFILTASLMLLTGCQQPFDATGYTQAVLDMVTRGETKAYEAISESSEEEAKKQYEAAIDSYMQEFDSLGFSDELTEKYRSYIPNLMQKTKYTVQEAKEQDDGSFEVGVEVEPIIMFGGIEELLQQKLQDYLSQVQNNILNNQAAPTDEEMTEAAGEMLYECLNTALEDPQYGDKTTITVHVQESETENVWEIPGEDVDALMTALIDTTGAEEAFTLS</sequence>
<dbReference type="Proteomes" id="UP001145094">
    <property type="component" value="Unassembled WGS sequence"/>
</dbReference>
<feature type="signal peptide" evidence="1">
    <location>
        <begin position="1"/>
        <end position="28"/>
    </location>
</feature>
<reference evidence="2" key="1">
    <citation type="submission" date="2022-11" db="EMBL/GenBank/DDBJ databases">
        <title>Draft genome sequence of Sellimonas catena strain 18CBH55.</title>
        <authorList>
            <person name="Hisatomi A."/>
            <person name="Ohkuma M."/>
            <person name="Sakamoto M."/>
        </authorList>
    </citation>
    <scope>NUCLEOTIDE SEQUENCE</scope>
    <source>
        <strain evidence="2">18CBH55</strain>
    </source>
</reference>
<dbReference type="AlphaFoldDB" id="A0A9W6CAD4"/>
<evidence type="ECO:0008006" key="4">
    <source>
        <dbReference type="Google" id="ProtNLM"/>
    </source>
</evidence>
<dbReference type="RefSeq" id="WP_138372422.1">
    <property type="nucleotide sequence ID" value="NZ_BSCH01000002.1"/>
</dbReference>
<reference evidence="2" key="2">
    <citation type="submission" date="2022-11" db="EMBL/GenBank/DDBJ databases">
        <title>Draft genome sequence of Sellimonas catena strain 18CBH55.</title>
        <authorList>
            <person name="Atsushi H."/>
            <person name="Moriya O."/>
            <person name="Mitsuo S."/>
        </authorList>
    </citation>
    <scope>NUCLEOTIDE SEQUENCE</scope>
    <source>
        <strain evidence="2">18CBH55</strain>
    </source>
</reference>
<evidence type="ECO:0000313" key="3">
    <source>
        <dbReference type="Proteomes" id="UP001145094"/>
    </source>
</evidence>
<protein>
    <recommendedName>
        <fullName evidence="4">DUF5105 domain-containing protein</fullName>
    </recommendedName>
</protein>
<gene>
    <name evidence="2" type="ORF">Selli2_03760</name>
</gene>
<keyword evidence="1" id="KW-0732">Signal</keyword>
<comment type="caution">
    <text evidence="2">The sequence shown here is derived from an EMBL/GenBank/DDBJ whole genome shotgun (WGS) entry which is preliminary data.</text>
</comment>
<organism evidence="2 3">
    <name type="scientific">Sellimonas catena</name>
    <dbReference type="NCBI Taxonomy" id="2994035"/>
    <lineage>
        <taxon>Bacteria</taxon>
        <taxon>Bacillati</taxon>
        <taxon>Bacillota</taxon>
        <taxon>Clostridia</taxon>
        <taxon>Lachnospirales</taxon>
        <taxon>Lachnospiraceae</taxon>
        <taxon>Sellimonas</taxon>
    </lineage>
</organism>
<feature type="chain" id="PRO_5040994466" description="DUF5105 domain-containing protein" evidence="1">
    <location>
        <begin position="29"/>
        <end position="226"/>
    </location>
</feature>
<proteinExistence type="predicted"/>
<evidence type="ECO:0000256" key="1">
    <source>
        <dbReference type="SAM" id="SignalP"/>
    </source>
</evidence>
<name>A0A9W6CAD4_9FIRM</name>
<evidence type="ECO:0000313" key="2">
    <source>
        <dbReference type="EMBL" id="GLG88950.1"/>
    </source>
</evidence>
<dbReference type="EMBL" id="BSCH01000002">
    <property type="protein sequence ID" value="GLG88950.1"/>
    <property type="molecule type" value="Genomic_DNA"/>
</dbReference>
<accession>A0A9W6CAD4</accession>
<reference evidence="2" key="3">
    <citation type="journal article" date="2023" name="Int. J. Syst. Evol. Microbiol.">
        <title>Sellimonas catena sp. nov., isolated from human faeces.</title>
        <authorList>
            <person name="Hisatomi A."/>
            <person name="Ohkuma M."/>
            <person name="Sakamoto M."/>
        </authorList>
    </citation>
    <scope>NUCLEOTIDE SEQUENCE</scope>
    <source>
        <strain evidence="2">18CBH55</strain>
    </source>
</reference>